<evidence type="ECO:0000256" key="4">
    <source>
        <dbReference type="ARBA" id="ARBA00021393"/>
    </source>
</evidence>
<dbReference type="InterPro" id="IPR050164">
    <property type="entry name" value="Peptidase_C19"/>
</dbReference>
<feature type="domain" description="MATH" evidence="12">
    <location>
        <begin position="131"/>
        <end position="260"/>
    </location>
</feature>
<comment type="caution">
    <text evidence="14">The sequence shown here is derived from an EMBL/GenBank/DDBJ whole genome shotgun (WGS) entry which is preliminary data.</text>
</comment>
<organism evidence="14 15">
    <name type="scientific">Rotaria magnacalcarata</name>
    <dbReference type="NCBI Taxonomy" id="392030"/>
    <lineage>
        <taxon>Eukaryota</taxon>
        <taxon>Metazoa</taxon>
        <taxon>Spiralia</taxon>
        <taxon>Gnathifera</taxon>
        <taxon>Rotifera</taxon>
        <taxon>Eurotatoria</taxon>
        <taxon>Bdelloidea</taxon>
        <taxon>Philodinida</taxon>
        <taxon>Philodinidae</taxon>
        <taxon>Rotaria</taxon>
    </lineage>
</organism>
<evidence type="ECO:0000256" key="7">
    <source>
        <dbReference type="ARBA" id="ARBA00022801"/>
    </source>
</evidence>
<dbReference type="InterPro" id="IPR001394">
    <property type="entry name" value="Peptidase_C19_UCH"/>
</dbReference>
<feature type="region of interest" description="Disordered" evidence="11">
    <location>
        <begin position="1"/>
        <end position="113"/>
    </location>
</feature>
<evidence type="ECO:0000259" key="12">
    <source>
        <dbReference type="PROSITE" id="PS50144"/>
    </source>
</evidence>
<dbReference type="InterPro" id="IPR028889">
    <property type="entry name" value="USP"/>
</dbReference>
<evidence type="ECO:0000256" key="6">
    <source>
        <dbReference type="ARBA" id="ARBA00022786"/>
    </source>
</evidence>
<dbReference type="InterPro" id="IPR038765">
    <property type="entry name" value="Papain-like_cys_pep_sf"/>
</dbReference>
<reference evidence="14" key="1">
    <citation type="submission" date="2021-02" db="EMBL/GenBank/DDBJ databases">
        <authorList>
            <person name="Nowell W R."/>
        </authorList>
    </citation>
    <scope>NUCLEOTIDE SEQUENCE</scope>
</reference>
<evidence type="ECO:0000256" key="8">
    <source>
        <dbReference type="ARBA" id="ARBA00022807"/>
    </source>
</evidence>
<dbReference type="GO" id="GO:0031647">
    <property type="term" value="P:regulation of protein stability"/>
    <property type="evidence" value="ECO:0007669"/>
    <property type="project" value="TreeGrafter"/>
</dbReference>
<evidence type="ECO:0000313" key="14">
    <source>
        <dbReference type="EMBL" id="CAF1953101.1"/>
    </source>
</evidence>
<name>A0A816LS14_9BILA</name>
<dbReference type="Pfam" id="PF14533">
    <property type="entry name" value="USP7_C2"/>
    <property type="match status" value="1"/>
</dbReference>
<dbReference type="PROSITE" id="PS00973">
    <property type="entry name" value="USP_2"/>
    <property type="match status" value="1"/>
</dbReference>
<keyword evidence="5" id="KW-0645">Protease</keyword>
<dbReference type="GO" id="GO:0016579">
    <property type="term" value="P:protein deubiquitination"/>
    <property type="evidence" value="ECO:0007669"/>
    <property type="project" value="InterPro"/>
</dbReference>
<dbReference type="GO" id="GO:0005634">
    <property type="term" value="C:nucleus"/>
    <property type="evidence" value="ECO:0007669"/>
    <property type="project" value="TreeGrafter"/>
</dbReference>
<dbReference type="PROSITE" id="PS50144">
    <property type="entry name" value="MATH"/>
    <property type="match status" value="1"/>
</dbReference>
<dbReference type="PROSITE" id="PS00972">
    <property type="entry name" value="USP_1"/>
    <property type="match status" value="1"/>
</dbReference>
<protein>
    <recommendedName>
        <fullName evidence="4">Ubiquitin carboxyl-terminal hydrolase 7</fullName>
        <ecNumber evidence="3">3.4.19.12</ecNumber>
    </recommendedName>
    <alternativeName>
        <fullName evidence="10">Ubiquitin thioesterase 7</fullName>
    </alternativeName>
    <alternativeName>
        <fullName evidence="9">Ubiquitin-specific-processing protease 7</fullName>
    </alternativeName>
</protein>
<dbReference type="GO" id="GO:0005829">
    <property type="term" value="C:cytosol"/>
    <property type="evidence" value="ECO:0007669"/>
    <property type="project" value="TreeGrafter"/>
</dbReference>
<dbReference type="PROSITE" id="PS50235">
    <property type="entry name" value="USP_3"/>
    <property type="match status" value="1"/>
</dbReference>
<dbReference type="SMART" id="SM00061">
    <property type="entry name" value="MATH"/>
    <property type="match status" value="1"/>
</dbReference>
<evidence type="ECO:0000256" key="11">
    <source>
        <dbReference type="SAM" id="MobiDB-lite"/>
    </source>
</evidence>
<evidence type="ECO:0000259" key="13">
    <source>
        <dbReference type="PROSITE" id="PS50235"/>
    </source>
</evidence>
<dbReference type="Pfam" id="PF00443">
    <property type="entry name" value="UCH"/>
    <property type="match status" value="1"/>
</dbReference>
<dbReference type="GO" id="GO:0006508">
    <property type="term" value="P:proteolysis"/>
    <property type="evidence" value="ECO:0007669"/>
    <property type="project" value="UniProtKB-KW"/>
</dbReference>
<evidence type="ECO:0000313" key="15">
    <source>
        <dbReference type="Proteomes" id="UP000663824"/>
    </source>
</evidence>
<dbReference type="InterPro" id="IPR008974">
    <property type="entry name" value="TRAF-like"/>
</dbReference>
<comment type="similarity">
    <text evidence="2">Belongs to the peptidase C19 family.</text>
</comment>
<evidence type="ECO:0000256" key="5">
    <source>
        <dbReference type="ARBA" id="ARBA00022670"/>
    </source>
</evidence>
<dbReference type="InterPro" id="IPR029346">
    <property type="entry name" value="USP_C"/>
</dbReference>
<feature type="compositionally biased region" description="Low complexity" evidence="11">
    <location>
        <begin position="30"/>
        <end position="40"/>
    </location>
</feature>
<evidence type="ECO:0000256" key="3">
    <source>
        <dbReference type="ARBA" id="ARBA00012759"/>
    </source>
</evidence>
<keyword evidence="6" id="KW-0833">Ubl conjugation pathway</keyword>
<evidence type="ECO:0000256" key="9">
    <source>
        <dbReference type="ARBA" id="ARBA00031500"/>
    </source>
</evidence>
<dbReference type="Pfam" id="PF22486">
    <property type="entry name" value="MATH_2"/>
    <property type="match status" value="1"/>
</dbReference>
<gene>
    <name evidence="14" type="ORF">MBJ925_LOCUS5975</name>
</gene>
<feature type="compositionally biased region" description="Polar residues" evidence="11">
    <location>
        <begin position="15"/>
        <end position="29"/>
    </location>
</feature>
<dbReference type="Pfam" id="PF12436">
    <property type="entry name" value="USP7_ICP0_bdg"/>
    <property type="match status" value="1"/>
</dbReference>
<keyword evidence="8" id="KW-0788">Thiol protease</keyword>
<dbReference type="SUPFAM" id="SSF54001">
    <property type="entry name" value="Cysteine proteinases"/>
    <property type="match status" value="1"/>
</dbReference>
<feature type="compositionally biased region" description="Acidic residues" evidence="11">
    <location>
        <begin position="54"/>
        <end position="66"/>
    </location>
</feature>
<comment type="catalytic activity">
    <reaction evidence="1">
        <text>Thiol-dependent hydrolysis of ester, thioester, amide, peptide and isopeptide bonds formed by the C-terminal Gly of ubiquitin (a 76-residue protein attached to proteins as an intracellular targeting signal).</text>
        <dbReference type="EC" id="3.4.19.12"/>
    </reaction>
</comment>
<dbReference type="Proteomes" id="UP000663824">
    <property type="component" value="Unassembled WGS sequence"/>
</dbReference>
<dbReference type="Gene3D" id="3.90.70.10">
    <property type="entry name" value="Cysteine proteinases"/>
    <property type="match status" value="2"/>
</dbReference>
<dbReference type="AlphaFoldDB" id="A0A816LS14"/>
<dbReference type="EMBL" id="CAJNRE010001684">
    <property type="protein sequence ID" value="CAF1953101.1"/>
    <property type="molecule type" value="Genomic_DNA"/>
</dbReference>
<dbReference type="InterPro" id="IPR018200">
    <property type="entry name" value="USP_CS"/>
</dbReference>
<feature type="domain" description="USP" evidence="13">
    <location>
        <begin position="279"/>
        <end position="530"/>
    </location>
</feature>
<dbReference type="GO" id="GO:0004843">
    <property type="term" value="F:cysteine-type deubiquitinase activity"/>
    <property type="evidence" value="ECO:0007669"/>
    <property type="project" value="UniProtKB-EC"/>
</dbReference>
<dbReference type="Gene3D" id="2.60.210.10">
    <property type="entry name" value="Apoptosis, Tumor Necrosis Factor Receptor Associated Protein 2, Chain A"/>
    <property type="match status" value="1"/>
</dbReference>
<evidence type="ECO:0000256" key="2">
    <source>
        <dbReference type="ARBA" id="ARBA00009085"/>
    </source>
</evidence>
<dbReference type="InterPro" id="IPR002083">
    <property type="entry name" value="MATH/TRAF_dom"/>
</dbReference>
<dbReference type="PANTHER" id="PTHR24006">
    <property type="entry name" value="UBIQUITIN CARBOXYL-TERMINAL HYDROLASE"/>
    <property type="match status" value="1"/>
</dbReference>
<evidence type="ECO:0000256" key="10">
    <source>
        <dbReference type="ARBA" id="ARBA00031508"/>
    </source>
</evidence>
<proteinExistence type="inferred from homology"/>
<feature type="compositionally biased region" description="Acidic residues" evidence="11">
    <location>
        <begin position="84"/>
        <end position="103"/>
    </location>
</feature>
<dbReference type="SUPFAM" id="SSF49599">
    <property type="entry name" value="TRAF domain-like"/>
    <property type="match status" value="1"/>
</dbReference>
<sequence length="1161" mass="134795">MSGIKRNYLAEECSATPNDNNSSLTENNIQSSSPSDSPQSKKLRRSSSHHTTESENDDDTQEDQYEQENGITNGHSPVQFERSEAEEDDEDEDEDDDDDDEAAGAEPECFSDDSIVHVSFDNGKDDIFRYDGSIRFHIIAPSRPQSGQITSDQSVIRTFVWTLLAFSKPNYDGCHNDGGAFSLFLKCEPEKLSPGWSIFAKAELTLLHATDPNKNFVKKINHLFNARSVDWGFHQFKSLKEIYSEYIHWPDNTIQIEAKIHADAPRNVDWDSKGQTGFVGLRNIGATCYMNSFLQTIYFTKKLRRAVYALPTDSDDQLHSIPLALQKLFYDLQFTDRPVNICKFSFVILFFGWDKPDEFCQHDIQEFCRVLLDKLESKMEGTTMEGVIPSLFQGQYVEAEKGVKFQKFPPVLCLHLLRFEYDYNLSQHRKINDSYSFDYHLDLSEFLENPDCSSCSYKLLSILVHSGDNSSGHYVSFINPALDGQWFKFDDDVVARVAASDAMERNFGGTQDDDGSMYNTSAYMLVYIREDCQKDALCDINQEDIPQNLIARFDYDKKYLLKRRQDMIDNDGFVDIQIILTDDFHIQQTICLTDLICENPVELLQNKRCLRFVQAQHAEIFRVFARRLAYALGVNLDEDIRIWIVHTHEIHVNHHYHSQSLLTSALVYCDDYDKKIIDLFEYDISDRRTLSIFVEHKIFLNSIYQLLTFDKDDDLLIFVRLYNFRYESLVYHGHFLFSQQQSFQKCLTDIALQIKIPITTSTTFIVHQAVPTHNQTHQYELIKASSYDLSLNQVLDPCLSGVSIIIQIIDINQTNDDYPLTTVEDYFRNIDNRQEFDVCNRDSLRNECLFKLYLPIKTSVKEVIRLISERIEYSHQQIILQKPSSSTSISNNVSSTNSLHVSSDQTLRDLYSNTRGSVSSPRKLYFRRLPFNYMELENRRPLRLFFTNPAKKDEQREVQLYVKKTSTVAEFIDEVKQWIPSVCSENGSQKLRLIEVTLSSQLNSLPFHLHIWSNRSCMDELENCSNRYYHLEEISNDEIDLEKDSELIPVAHYTKENMIQINIQKFFPFLLKVIHNESFGDVKQRLQTKMGLVNREFEKYRFSIFNGSKVISRCDDNMGKINVNELKLVQSICWLGLELPSISNPRKTRKSFFSEKPIRIN</sequence>
<accession>A0A816LS14</accession>
<keyword evidence="7" id="KW-0378">Hydrolase</keyword>
<dbReference type="EC" id="3.4.19.12" evidence="3"/>
<evidence type="ECO:0000256" key="1">
    <source>
        <dbReference type="ARBA" id="ARBA00000707"/>
    </source>
</evidence>
<dbReference type="PANTHER" id="PTHR24006:SF644">
    <property type="entry name" value="UBIQUITIN CARBOXYL-TERMINAL HYDROLASE 7"/>
    <property type="match status" value="1"/>
</dbReference>
<dbReference type="InterPro" id="IPR024729">
    <property type="entry name" value="USP7_ICP0-binding_dom"/>
</dbReference>